<feature type="transmembrane region" description="Helical" evidence="5">
    <location>
        <begin position="97"/>
        <end position="118"/>
    </location>
</feature>
<keyword evidence="4 5" id="KW-0472">Membrane</keyword>
<feature type="transmembrane region" description="Helical" evidence="5">
    <location>
        <begin position="59"/>
        <end position="77"/>
    </location>
</feature>
<evidence type="ECO:0000256" key="2">
    <source>
        <dbReference type="ARBA" id="ARBA00022692"/>
    </source>
</evidence>
<feature type="domain" description="G-protein coupled receptors family 1 profile" evidence="6">
    <location>
        <begin position="1"/>
        <end position="116"/>
    </location>
</feature>
<sequence length="120" mass="14109">MVDTDQISCELVVMRKKTSLMSFSDVVSHLRRSSRRLSSMPLHGATAQPMWRRRIRGKLFRSTLLIVAAHFLFWFPYNFAAVVTYVNIDYKEFIAMHVYFLNDLQILITIVNPMLYAMMK</sequence>
<reference evidence="7" key="1">
    <citation type="submission" date="2023-10" db="EMBL/GenBank/DDBJ databases">
        <title>Genome assembly of Pristionchus species.</title>
        <authorList>
            <person name="Yoshida K."/>
            <person name="Sommer R.J."/>
        </authorList>
    </citation>
    <scope>NUCLEOTIDE SEQUENCE</scope>
    <source>
        <strain evidence="7">RS0144</strain>
    </source>
</reference>
<dbReference type="SUPFAM" id="SSF81321">
    <property type="entry name" value="Family A G protein-coupled receptor-like"/>
    <property type="match status" value="1"/>
</dbReference>
<evidence type="ECO:0000313" key="8">
    <source>
        <dbReference type="Proteomes" id="UP001432027"/>
    </source>
</evidence>
<evidence type="ECO:0000256" key="4">
    <source>
        <dbReference type="ARBA" id="ARBA00023136"/>
    </source>
</evidence>
<keyword evidence="2 5" id="KW-0812">Transmembrane</keyword>
<dbReference type="InterPro" id="IPR017452">
    <property type="entry name" value="GPCR_Rhodpsn_7TM"/>
</dbReference>
<dbReference type="Proteomes" id="UP001432027">
    <property type="component" value="Unassembled WGS sequence"/>
</dbReference>
<keyword evidence="3 5" id="KW-1133">Transmembrane helix</keyword>
<accession>A0AAV5TAT5</accession>
<keyword evidence="8" id="KW-1185">Reference proteome</keyword>
<organism evidence="7 8">
    <name type="scientific">Pristionchus entomophagus</name>
    <dbReference type="NCBI Taxonomy" id="358040"/>
    <lineage>
        <taxon>Eukaryota</taxon>
        <taxon>Metazoa</taxon>
        <taxon>Ecdysozoa</taxon>
        <taxon>Nematoda</taxon>
        <taxon>Chromadorea</taxon>
        <taxon>Rhabditida</taxon>
        <taxon>Rhabditina</taxon>
        <taxon>Diplogasteromorpha</taxon>
        <taxon>Diplogasteroidea</taxon>
        <taxon>Neodiplogasteridae</taxon>
        <taxon>Pristionchus</taxon>
    </lineage>
</organism>
<dbReference type="GO" id="GO:0016020">
    <property type="term" value="C:membrane"/>
    <property type="evidence" value="ECO:0007669"/>
    <property type="project" value="UniProtKB-SubCell"/>
</dbReference>
<dbReference type="EMBL" id="BTSX01000004">
    <property type="protein sequence ID" value="GMS92328.1"/>
    <property type="molecule type" value="Genomic_DNA"/>
</dbReference>
<evidence type="ECO:0000256" key="1">
    <source>
        <dbReference type="ARBA" id="ARBA00004370"/>
    </source>
</evidence>
<proteinExistence type="predicted"/>
<dbReference type="AlphaFoldDB" id="A0AAV5TAT5"/>
<comment type="subcellular location">
    <subcellularLocation>
        <location evidence="1">Membrane</location>
    </subcellularLocation>
</comment>
<gene>
    <name evidence="7" type="ORF">PENTCL1PPCAC_14503</name>
</gene>
<evidence type="ECO:0000256" key="5">
    <source>
        <dbReference type="SAM" id="Phobius"/>
    </source>
</evidence>
<comment type="caution">
    <text evidence="7">The sequence shown here is derived from an EMBL/GenBank/DDBJ whole genome shotgun (WGS) entry which is preliminary data.</text>
</comment>
<dbReference type="PROSITE" id="PS50262">
    <property type="entry name" value="G_PROTEIN_RECEP_F1_2"/>
    <property type="match status" value="1"/>
</dbReference>
<evidence type="ECO:0000256" key="3">
    <source>
        <dbReference type="ARBA" id="ARBA00022989"/>
    </source>
</evidence>
<dbReference type="Gene3D" id="1.20.1070.10">
    <property type="entry name" value="Rhodopsin 7-helix transmembrane proteins"/>
    <property type="match status" value="1"/>
</dbReference>
<evidence type="ECO:0000259" key="6">
    <source>
        <dbReference type="PROSITE" id="PS50262"/>
    </source>
</evidence>
<protein>
    <recommendedName>
        <fullName evidence="6">G-protein coupled receptors family 1 profile domain-containing protein</fullName>
    </recommendedName>
</protein>
<evidence type="ECO:0000313" key="7">
    <source>
        <dbReference type="EMBL" id="GMS92328.1"/>
    </source>
</evidence>
<name>A0AAV5TAT5_9BILA</name>